<dbReference type="AlphaFoldDB" id="A0A2W4WIN9"/>
<comment type="caution">
    <text evidence="1">The sequence shown here is derived from an EMBL/GenBank/DDBJ whole genome shotgun (WGS) entry which is preliminary data.</text>
</comment>
<dbReference type="EMBL" id="QBMC01000012">
    <property type="protein sequence ID" value="PZO22225.1"/>
    <property type="molecule type" value="Genomic_DNA"/>
</dbReference>
<sequence length="143" mass="15066">CRFTASSSHYVSERLLRNENLISCRSISGHPSTTLRVRNQQLPLAERSRSQTLPIYESASYLILVPNPFSEGANLDILAELYDAAGLFVAGSNPIGSLAANLSGSFSSGDYFLSVTGTGEGNASSGYSGYASLGQYSITGTVA</sequence>
<accession>A0A2W4WIN9</accession>
<evidence type="ECO:0008006" key="3">
    <source>
        <dbReference type="Google" id="ProtNLM"/>
    </source>
</evidence>
<gene>
    <name evidence="1" type="ORF">DCF25_03235</name>
</gene>
<organism evidence="1 2">
    <name type="scientific">Leptolyngbya foveolarum</name>
    <dbReference type="NCBI Taxonomy" id="47253"/>
    <lineage>
        <taxon>Bacteria</taxon>
        <taxon>Bacillati</taxon>
        <taxon>Cyanobacteriota</taxon>
        <taxon>Cyanophyceae</taxon>
        <taxon>Leptolyngbyales</taxon>
        <taxon>Leptolyngbyaceae</taxon>
        <taxon>Leptolyngbya group</taxon>
        <taxon>Leptolyngbya</taxon>
    </lineage>
</organism>
<feature type="non-terminal residue" evidence="1">
    <location>
        <position position="1"/>
    </location>
</feature>
<evidence type="ECO:0000313" key="1">
    <source>
        <dbReference type="EMBL" id="PZO22225.1"/>
    </source>
</evidence>
<reference evidence="2" key="1">
    <citation type="submission" date="2018-04" db="EMBL/GenBank/DDBJ databases">
        <authorList>
            <person name="Cornet L."/>
        </authorList>
    </citation>
    <scope>NUCLEOTIDE SEQUENCE [LARGE SCALE GENOMIC DNA]</scope>
</reference>
<evidence type="ECO:0000313" key="2">
    <source>
        <dbReference type="Proteomes" id="UP000249354"/>
    </source>
</evidence>
<name>A0A2W4WIN9_9CYAN</name>
<proteinExistence type="predicted"/>
<protein>
    <recommendedName>
        <fullName evidence="3">Peptidase C-terminal archaeal/bacterial domain-containing protein</fullName>
    </recommendedName>
</protein>
<dbReference type="Proteomes" id="UP000249354">
    <property type="component" value="Unassembled WGS sequence"/>
</dbReference>
<reference evidence="1 2" key="2">
    <citation type="submission" date="2018-06" db="EMBL/GenBank/DDBJ databases">
        <title>Metagenomic assembly of (sub)arctic Cyanobacteria and their associated microbiome from non-axenic cultures.</title>
        <authorList>
            <person name="Baurain D."/>
        </authorList>
    </citation>
    <scope>NUCLEOTIDE SEQUENCE [LARGE SCALE GENOMIC DNA]</scope>
    <source>
        <strain evidence="1">ULC129bin1</strain>
    </source>
</reference>